<protein>
    <submittedName>
        <fullName evidence="1">Uncharacterized protein</fullName>
    </submittedName>
</protein>
<accession>X1RBG9</accession>
<gene>
    <name evidence="1" type="ORF">S12H4_13853</name>
</gene>
<name>X1RBG9_9ZZZZ</name>
<evidence type="ECO:0000313" key="1">
    <source>
        <dbReference type="EMBL" id="GAI78087.1"/>
    </source>
</evidence>
<proteinExistence type="predicted"/>
<feature type="non-terminal residue" evidence="1">
    <location>
        <position position="1"/>
    </location>
</feature>
<sequence length="75" mass="8502">CVPDLKALFNAINPMAIMNTQKFSAKVKMQYARITLNRENINEAFLPNWSAITPLGISMIKNIVDSKAYRINICE</sequence>
<comment type="caution">
    <text evidence="1">The sequence shown here is derived from an EMBL/GenBank/DDBJ whole genome shotgun (WGS) entry which is preliminary data.</text>
</comment>
<dbReference type="EMBL" id="BARW01006592">
    <property type="protein sequence ID" value="GAI78087.1"/>
    <property type="molecule type" value="Genomic_DNA"/>
</dbReference>
<reference evidence="1" key="1">
    <citation type="journal article" date="2014" name="Front. Microbiol.">
        <title>High frequency of phylogenetically diverse reductive dehalogenase-homologous genes in deep subseafloor sedimentary metagenomes.</title>
        <authorList>
            <person name="Kawai M."/>
            <person name="Futagami T."/>
            <person name="Toyoda A."/>
            <person name="Takaki Y."/>
            <person name="Nishi S."/>
            <person name="Hori S."/>
            <person name="Arai W."/>
            <person name="Tsubouchi T."/>
            <person name="Morono Y."/>
            <person name="Uchiyama I."/>
            <person name="Ito T."/>
            <person name="Fujiyama A."/>
            <person name="Inagaki F."/>
            <person name="Takami H."/>
        </authorList>
    </citation>
    <scope>NUCLEOTIDE SEQUENCE</scope>
    <source>
        <strain evidence="1">Expedition CK06-06</strain>
    </source>
</reference>
<dbReference type="AlphaFoldDB" id="X1RBG9"/>
<organism evidence="1">
    <name type="scientific">marine sediment metagenome</name>
    <dbReference type="NCBI Taxonomy" id="412755"/>
    <lineage>
        <taxon>unclassified sequences</taxon>
        <taxon>metagenomes</taxon>
        <taxon>ecological metagenomes</taxon>
    </lineage>
</organism>